<sequence>MMNDCLRVRKILGIPGHSPLPQYPNSSSMKMLVWNCRGASNNLFKRTMCKLSKSHNPSIIVLMETKVQLSSIGLFFYNLRFTTSTHVDPVGKCGGVYLIWNPFKVTVIALDANP</sequence>
<organism evidence="1 2">
    <name type="scientific">Camellia lanceoleosa</name>
    <dbReference type="NCBI Taxonomy" id="1840588"/>
    <lineage>
        <taxon>Eukaryota</taxon>
        <taxon>Viridiplantae</taxon>
        <taxon>Streptophyta</taxon>
        <taxon>Embryophyta</taxon>
        <taxon>Tracheophyta</taxon>
        <taxon>Spermatophyta</taxon>
        <taxon>Magnoliopsida</taxon>
        <taxon>eudicotyledons</taxon>
        <taxon>Gunneridae</taxon>
        <taxon>Pentapetalae</taxon>
        <taxon>asterids</taxon>
        <taxon>Ericales</taxon>
        <taxon>Theaceae</taxon>
        <taxon>Camellia</taxon>
    </lineage>
</organism>
<gene>
    <name evidence="1" type="ORF">LOK49_LG01G03047</name>
</gene>
<proteinExistence type="predicted"/>
<accession>A0ACC0J4G0</accession>
<comment type="caution">
    <text evidence="1">The sequence shown here is derived from an EMBL/GenBank/DDBJ whole genome shotgun (WGS) entry which is preliminary data.</text>
</comment>
<evidence type="ECO:0000313" key="2">
    <source>
        <dbReference type="Proteomes" id="UP001060215"/>
    </source>
</evidence>
<evidence type="ECO:0000313" key="1">
    <source>
        <dbReference type="EMBL" id="KAI8031719.1"/>
    </source>
</evidence>
<dbReference type="EMBL" id="CM045758">
    <property type="protein sequence ID" value="KAI8031719.1"/>
    <property type="molecule type" value="Genomic_DNA"/>
</dbReference>
<reference evidence="1 2" key="1">
    <citation type="journal article" date="2022" name="Plant J.">
        <title>Chromosome-level genome of Camellia lanceoleosa provides a valuable resource for understanding genome evolution and self-incompatibility.</title>
        <authorList>
            <person name="Gong W."/>
            <person name="Xiao S."/>
            <person name="Wang L."/>
            <person name="Liao Z."/>
            <person name="Chang Y."/>
            <person name="Mo W."/>
            <person name="Hu G."/>
            <person name="Li W."/>
            <person name="Zhao G."/>
            <person name="Zhu H."/>
            <person name="Hu X."/>
            <person name="Ji K."/>
            <person name="Xiang X."/>
            <person name="Song Q."/>
            <person name="Yuan D."/>
            <person name="Jin S."/>
            <person name="Zhang L."/>
        </authorList>
    </citation>
    <scope>NUCLEOTIDE SEQUENCE [LARGE SCALE GENOMIC DNA]</scope>
    <source>
        <strain evidence="1">SQ_2022a</strain>
    </source>
</reference>
<keyword evidence="2" id="KW-1185">Reference proteome</keyword>
<name>A0ACC0J4G0_9ERIC</name>
<dbReference type="Proteomes" id="UP001060215">
    <property type="component" value="Chromosome 1"/>
</dbReference>
<protein>
    <submittedName>
        <fullName evidence="1">Uncharacterized protein</fullName>
    </submittedName>
</protein>